<dbReference type="EMBL" id="BMAU01021012">
    <property type="protein sequence ID" value="GFX86621.1"/>
    <property type="molecule type" value="Genomic_DNA"/>
</dbReference>
<evidence type="ECO:0000313" key="2">
    <source>
        <dbReference type="Proteomes" id="UP000887159"/>
    </source>
</evidence>
<gene>
    <name evidence="1" type="ORF">TNCV_1994831</name>
</gene>
<evidence type="ECO:0000313" key="1">
    <source>
        <dbReference type="EMBL" id="GFX86621.1"/>
    </source>
</evidence>
<dbReference type="AlphaFoldDB" id="A0A8X6R1I6"/>
<keyword evidence="2" id="KW-1185">Reference proteome</keyword>
<name>A0A8X6R1I6_TRICX</name>
<dbReference type="Proteomes" id="UP000887159">
    <property type="component" value="Unassembled WGS sequence"/>
</dbReference>
<protein>
    <submittedName>
        <fullName evidence="1">Uncharacterized protein</fullName>
    </submittedName>
</protein>
<organism evidence="1 2">
    <name type="scientific">Trichonephila clavipes</name>
    <name type="common">Golden silk orbweaver</name>
    <name type="synonym">Nephila clavipes</name>
    <dbReference type="NCBI Taxonomy" id="2585209"/>
    <lineage>
        <taxon>Eukaryota</taxon>
        <taxon>Metazoa</taxon>
        <taxon>Ecdysozoa</taxon>
        <taxon>Arthropoda</taxon>
        <taxon>Chelicerata</taxon>
        <taxon>Arachnida</taxon>
        <taxon>Araneae</taxon>
        <taxon>Araneomorphae</taxon>
        <taxon>Entelegynae</taxon>
        <taxon>Araneoidea</taxon>
        <taxon>Nephilidae</taxon>
        <taxon>Trichonephila</taxon>
    </lineage>
</organism>
<comment type="caution">
    <text evidence="1">The sequence shown here is derived from an EMBL/GenBank/DDBJ whole genome shotgun (WGS) entry which is preliminary data.</text>
</comment>
<reference evidence="1" key="1">
    <citation type="submission" date="2020-08" db="EMBL/GenBank/DDBJ databases">
        <title>Multicomponent nature underlies the extraordinary mechanical properties of spider dragline silk.</title>
        <authorList>
            <person name="Kono N."/>
            <person name="Nakamura H."/>
            <person name="Mori M."/>
            <person name="Yoshida Y."/>
            <person name="Ohtoshi R."/>
            <person name="Malay A.D."/>
            <person name="Moran D.A.P."/>
            <person name="Tomita M."/>
            <person name="Numata K."/>
            <person name="Arakawa K."/>
        </authorList>
    </citation>
    <scope>NUCLEOTIDE SEQUENCE</scope>
</reference>
<accession>A0A8X6R1I6</accession>
<proteinExistence type="predicted"/>
<sequence>MARQLLCFPVHKLWKPTLASRAAPKNGRTGPKLCSFPVLPLFWGPFSRMFSMMPCRGDRYYSHPSVATNIASETHGHSVSFLASASDGWSIRRGLETRYRALSLHNIHRLSQ</sequence>